<dbReference type="EMBL" id="CAKMAB010000092">
    <property type="protein sequence ID" value="CAH1059881.1"/>
    <property type="molecule type" value="Genomic_DNA"/>
</dbReference>
<accession>A0ABN8FXS3</accession>
<comment type="caution">
    <text evidence="2">The sequence shown here is derived from an EMBL/GenBank/DDBJ whole genome shotgun (WGS) entry which is preliminary data.</text>
</comment>
<sequence length="37" mass="4469">MNNEDFQYRNIYFLVVNPTIPWITIFGLVLLGFILFF</sequence>
<keyword evidence="3" id="KW-1185">Reference proteome</keyword>
<evidence type="ECO:0000256" key="1">
    <source>
        <dbReference type="SAM" id="Phobius"/>
    </source>
</evidence>
<name>A0ABN8FXS3_9BACL</name>
<keyword evidence="1" id="KW-1133">Transmembrane helix</keyword>
<organism evidence="2 3">
    <name type="scientific">Paenibacillus pseudetheri</name>
    <dbReference type="NCBI Taxonomy" id="2897682"/>
    <lineage>
        <taxon>Bacteria</taxon>
        <taxon>Bacillati</taxon>
        <taxon>Bacillota</taxon>
        <taxon>Bacilli</taxon>
        <taxon>Bacillales</taxon>
        <taxon>Paenibacillaceae</taxon>
        <taxon>Paenibacillus</taxon>
    </lineage>
</organism>
<reference evidence="2" key="1">
    <citation type="submission" date="2021-12" db="EMBL/GenBank/DDBJ databases">
        <authorList>
            <person name="Criscuolo A."/>
        </authorList>
    </citation>
    <scope>NUCLEOTIDE SEQUENCE</scope>
    <source>
        <strain evidence="2">CIP111894</strain>
    </source>
</reference>
<keyword evidence="1" id="KW-0812">Transmembrane</keyword>
<keyword evidence="1" id="KW-0472">Membrane</keyword>
<evidence type="ECO:0000313" key="2">
    <source>
        <dbReference type="EMBL" id="CAH1059881.1"/>
    </source>
</evidence>
<feature type="transmembrane region" description="Helical" evidence="1">
    <location>
        <begin position="12"/>
        <end position="36"/>
    </location>
</feature>
<proteinExistence type="predicted"/>
<dbReference type="Proteomes" id="UP000838749">
    <property type="component" value="Unassembled WGS sequence"/>
</dbReference>
<evidence type="ECO:0000313" key="3">
    <source>
        <dbReference type="Proteomes" id="UP000838749"/>
    </source>
</evidence>
<gene>
    <name evidence="2" type="ORF">PAECIP111894_06122</name>
</gene>
<protein>
    <submittedName>
        <fullName evidence="2">Uncharacterized protein</fullName>
    </submittedName>
</protein>